<accession>X1GHL4</accession>
<evidence type="ECO:0000313" key="1">
    <source>
        <dbReference type="EMBL" id="GAH56682.1"/>
    </source>
</evidence>
<dbReference type="GO" id="GO:0006260">
    <property type="term" value="P:DNA replication"/>
    <property type="evidence" value="ECO:0007669"/>
    <property type="project" value="InterPro"/>
</dbReference>
<sequence>MYLFTSISCTPTIPDGLLNIPAVGPHGNLTGTYGDYKEECLKLFDALTDVYIQGDYNGKLFAFPKHEIKIKKEWLREFEPSYLKIMEEVATMG</sequence>
<dbReference type="GO" id="GO:0009265">
    <property type="term" value="P:2'-deoxyribonucleotide biosynthetic process"/>
    <property type="evidence" value="ECO:0007669"/>
    <property type="project" value="TreeGrafter"/>
</dbReference>
<dbReference type="GO" id="GO:0004748">
    <property type="term" value="F:ribonucleoside-diphosphate reductase activity, thioredoxin disulfide as acceptor"/>
    <property type="evidence" value="ECO:0007669"/>
    <property type="project" value="TreeGrafter"/>
</dbReference>
<name>X1GHL4_9ZZZZ</name>
<dbReference type="GO" id="GO:0031250">
    <property type="term" value="C:anaerobic ribonucleoside-triphosphate reductase complex"/>
    <property type="evidence" value="ECO:0007669"/>
    <property type="project" value="TreeGrafter"/>
</dbReference>
<dbReference type="SUPFAM" id="SSF51998">
    <property type="entry name" value="PFL-like glycyl radical enzymes"/>
    <property type="match status" value="1"/>
</dbReference>
<gene>
    <name evidence="1" type="ORF">S03H2_30504</name>
</gene>
<proteinExistence type="predicted"/>
<dbReference type="PANTHER" id="PTHR21075">
    <property type="entry name" value="ANAEROBIC RIBONUCLEOSIDE-TRIPHOSPHATE REDUCTASE"/>
    <property type="match status" value="1"/>
</dbReference>
<organism evidence="1">
    <name type="scientific">marine sediment metagenome</name>
    <dbReference type="NCBI Taxonomy" id="412755"/>
    <lineage>
        <taxon>unclassified sequences</taxon>
        <taxon>metagenomes</taxon>
        <taxon>ecological metagenomes</taxon>
    </lineage>
</organism>
<dbReference type="PANTHER" id="PTHR21075:SF0">
    <property type="entry name" value="ANAEROBIC RIBONUCLEOSIDE-TRIPHOSPHATE REDUCTASE"/>
    <property type="match status" value="1"/>
</dbReference>
<dbReference type="Pfam" id="PF13597">
    <property type="entry name" value="NRDD"/>
    <property type="match status" value="1"/>
</dbReference>
<dbReference type="InterPro" id="IPR012833">
    <property type="entry name" value="NrdD"/>
</dbReference>
<reference evidence="1" key="1">
    <citation type="journal article" date="2014" name="Front. Microbiol.">
        <title>High frequency of phylogenetically diverse reductive dehalogenase-homologous genes in deep subseafloor sedimentary metagenomes.</title>
        <authorList>
            <person name="Kawai M."/>
            <person name="Futagami T."/>
            <person name="Toyoda A."/>
            <person name="Takaki Y."/>
            <person name="Nishi S."/>
            <person name="Hori S."/>
            <person name="Arai W."/>
            <person name="Tsubouchi T."/>
            <person name="Morono Y."/>
            <person name="Uchiyama I."/>
            <person name="Ito T."/>
            <person name="Fujiyama A."/>
            <person name="Inagaki F."/>
            <person name="Takami H."/>
        </authorList>
    </citation>
    <scope>NUCLEOTIDE SEQUENCE</scope>
    <source>
        <strain evidence="1">Expedition CK06-06</strain>
    </source>
</reference>
<protein>
    <submittedName>
        <fullName evidence="1">Uncharacterized protein</fullName>
    </submittedName>
</protein>
<dbReference type="GO" id="GO:0008998">
    <property type="term" value="F:ribonucleoside-triphosphate reductase (thioredoxin) activity"/>
    <property type="evidence" value="ECO:0007669"/>
    <property type="project" value="InterPro"/>
</dbReference>
<dbReference type="EMBL" id="BARU01018453">
    <property type="protein sequence ID" value="GAH56682.1"/>
    <property type="molecule type" value="Genomic_DNA"/>
</dbReference>
<dbReference type="Gene3D" id="3.20.70.20">
    <property type="match status" value="1"/>
</dbReference>
<feature type="non-terminal residue" evidence="1">
    <location>
        <position position="93"/>
    </location>
</feature>
<comment type="caution">
    <text evidence="1">The sequence shown here is derived from an EMBL/GenBank/DDBJ whole genome shotgun (WGS) entry which is preliminary data.</text>
</comment>
<dbReference type="AlphaFoldDB" id="X1GHL4"/>